<dbReference type="PANTHER" id="PTHR12241">
    <property type="entry name" value="TUBULIN POLYGLUTAMYLASE"/>
    <property type="match status" value="1"/>
</dbReference>
<feature type="compositionally biased region" description="Polar residues" evidence="4">
    <location>
        <begin position="936"/>
        <end position="950"/>
    </location>
</feature>
<name>A0A9Q0YM54_HOLLE</name>
<dbReference type="GO" id="GO:0005524">
    <property type="term" value="F:ATP binding"/>
    <property type="evidence" value="ECO:0007669"/>
    <property type="project" value="UniProtKB-KW"/>
</dbReference>
<feature type="compositionally biased region" description="Acidic residues" evidence="4">
    <location>
        <begin position="210"/>
        <end position="229"/>
    </location>
</feature>
<organism evidence="5 6">
    <name type="scientific">Holothuria leucospilota</name>
    <name type="common">Black long sea cucumber</name>
    <name type="synonym">Mertensiothuria leucospilota</name>
    <dbReference type="NCBI Taxonomy" id="206669"/>
    <lineage>
        <taxon>Eukaryota</taxon>
        <taxon>Metazoa</taxon>
        <taxon>Echinodermata</taxon>
        <taxon>Eleutherozoa</taxon>
        <taxon>Echinozoa</taxon>
        <taxon>Holothuroidea</taxon>
        <taxon>Aspidochirotacea</taxon>
        <taxon>Aspidochirotida</taxon>
        <taxon>Holothuriidae</taxon>
        <taxon>Holothuria</taxon>
    </lineage>
</organism>
<feature type="region of interest" description="Disordered" evidence="4">
    <location>
        <begin position="882"/>
        <end position="950"/>
    </location>
</feature>
<feature type="compositionally biased region" description="Low complexity" evidence="4">
    <location>
        <begin position="127"/>
        <end position="142"/>
    </location>
</feature>
<keyword evidence="6" id="KW-1185">Reference proteome</keyword>
<dbReference type="GO" id="GO:0000226">
    <property type="term" value="P:microtubule cytoskeleton organization"/>
    <property type="evidence" value="ECO:0007669"/>
    <property type="project" value="TreeGrafter"/>
</dbReference>
<accession>A0A9Q0YM54</accession>
<evidence type="ECO:0000313" key="5">
    <source>
        <dbReference type="EMBL" id="KAJ8024983.1"/>
    </source>
</evidence>
<sequence length="950" mass="107068">MATANEIDEIRSTLQRGLENLALSGNLKPLPLRQQAERPVLRSPLKVNRNGNELINGRAGSFQRSLSSDNDFKPDTSYRNPPDGSYEKQQNGRRPVSARSKATKRSPRDGSHSGTQIYSRVQMHSKPPTGRPRYSRPSSGRSHTTPTAARLAAQKESAERLQRGRTPSQKKPAPTPKSPKSIYNDGDPKASANFGKVQSPPKNGFFLYDSENDGEEWYDVEEENEDNEGDFNPLDHERLPGDGASLDDFDEDDGLDGLDDEDYEDDGSDGYSIASGHSYKLPIDTAVSPKSINSLSQEGTNGFTRSILASRTGSSMLHLLTSGNDEAHPALSPSLFSNVPPTINFVGDGEKVVPLPWDLRKLLKWRMSTVTPHVVKNCIARSGFRATKKANEWIGYWGKHMKGSGFRAIKEYQKINHFPGSFQIGRKDRLWKNLYKMQLHYGKKEYNFCPQTFVLPYDLKLLKRAWEDGSSKQKWILKPPASARGIGVRVIHKWSQIPRRKAVIVQKYLSKPYLINGSKFDLRLYVYIPSFDPLRIFVYYDGLTRFATMKYSASMKSLNNRYMHLTNYSINKKSSEFTSNDDTLACEGHKWSLVALWGFLKQKGVDTAAVQESIKDLIIKTVICSDSAVNSMIKANVRSRYSVHELFGFDVMLDENLKPWIIEVNVSPSLHSNSPLDISIKGGLVKDLHNMAGFHIPDKRDIYPTLQPPSATNAKDIYKDIVLDKRMYTNHLSQDERAKHAFYTQKHLDEDLKVLIEFEGKVKGGQIGLPSQCRSSVLDTLTPDDLRCLILTEDEVSRCGHFDRIFPSPNTHKYHRFFESPRYYNILLDEWVRKYSRQHSKGLSLLEDFCAEKVHLGLCKDSSHVWTPISSVLVARDFRTSSAPSSSIATPTHPSLKKSSSAHSLPKIRRKVIKGRSLSSNGSMASMSHMQPHPPFQSSSHYNSGYSTPS</sequence>
<feature type="compositionally biased region" description="Low complexity" evidence="4">
    <location>
        <begin position="882"/>
        <end position="894"/>
    </location>
</feature>
<dbReference type="PROSITE" id="PS51221">
    <property type="entry name" value="TTL"/>
    <property type="match status" value="1"/>
</dbReference>
<comment type="caution">
    <text evidence="5">The sequence shown here is derived from an EMBL/GenBank/DDBJ whole genome shotgun (WGS) entry which is preliminary data.</text>
</comment>
<feature type="region of interest" description="Disordered" evidence="4">
    <location>
        <begin position="26"/>
        <end position="275"/>
    </location>
</feature>
<dbReference type="SUPFAM" id="SSF56059">
    <property type="entry name" value="Glutathione synthetase ATP-binding domain-like"/>
    <property type="match status" value="1"/>
</dbReference>
<keyword evidence="2" id="KW-0547">Nucleotide-binding</keyword>
<proteinExistence type="predicted"/>
<evidence type="ECO:0000256" key="3">
    <source>
        <dbReference type="ARBA" id="ARBA00022840"/>
    </source>
</evidence>
<dbReference type="Gene3D" id="3.30.470.20">
    <property type="entry name" value="ATP-grasp fold, B domain"/>
    <property type="match status" value="1"/>
</dbReference>
<dbReference type="AlphaFoldDB" id="A0A9Q0YM54"/>
<protein>
    <submittedName>
        <fullName evidence="5">Tubulin polyglutamylase TTLL4</fullName>
    </submittedName>
</protein>
<dbReference type="OrthoDB" id="202825at2759"/>
<dbReference type="PANTHER" id="PTHR12241:SF162">
    <property type="entry name" value="TUBULIN MONOGLUTAMYLASE TTLL4"/>
    <property type="match status" value="1"/>
</dbReference>
<dbReference type="GO" id="GO:0070740">
    <property type="term" value="F:tubulin-glutamic acid ligase activity"/>
    <property type="evidence" value="ECO:0007669"/>
    <property type="project" value="TreeGrafter"/>
</dbReference>
<dbReference type="Proteomes" id="UP001152320">
    <property type="component" value="Chromosome 18"/>
</dbReference>
<keyword evidence="3" id="KW-0067">ATP-binding</keyword>
<feature type="compositionally biased region" description="Low complexity" evidence="4">
    <location>
        <begin position="917"/>
        <end position="930"/>
    </location>
</feature>
<evidence type="ECO:0000256" key="2">
    <source>
        <dbReference type="ARBA" id="ARBA00022741"/>
    </source>
</evidence>
<gene>
    <name evidence="5" type="ORF">HOLleu_35058</name>
</gene>
<feature type="compositionally biased region" description="Acidic residues" evidence="4">
    <location>
        <begin position="245"/>
        <end position="268"/>
    </location>
</feature>
<dbReference type="InterPro" id="IPR004344">
    <property type="entry name" value="TTL/TTLL_fam"/>
</dbReference>
<keyword evidence="1" id="KW-0436">Ligase</keyword>
<dbReference type="EMBL" id="JAIZAY010000018">
    <property type="protein sequence ID" value="KAJ8024983.1"/>
    <property type="molecule type" value="Genomic_DNA"/>
</dbReference>
<evidence type="ECO:0000256" key="1">
    <source>
        <dbReference type="ARBA" id="ARBA00022598"/>
    </source>
</evidence>
<dbReference type="GO" id="GO:0015631">
    <property type="term" value="F:tubulin binding"/>
    <property type="evidence" value="ECO:0007669"/>
    <property type="project" value="TreeGrafter"/>
</dbReference>
<reference evidence="5" key="1">
    <citation type="submission" date="2021-10" db="EMBL/GenBank/DDBJ databases">
        <title>Tropical sea cucumber genome reveals ecological adaptation and Cuvierian tubules defense mechanism.</title>
        <authorList>
            <person name="Chen T."/>
        </authorList>
    </citation>
    <scope>NUCLEOTIDE SEQUENCE</scope>
    <source>
        <strain evidence="5">Nanhai2018</strain>
        <tissue evidence="5">Muscle</tissue>
    </source>
</reference>
<dbReference type="GO" id="GO:0036064">
    <property type="term" value="C:ciliary basal body"/>
    <property type="evidence" value="ECO:0007669"/>
    <property type="project" value="TreeGrafter"/>
</dbReference>
<evidence type="ECO:0000256" key="4">
    <source>
        <dbReference type="SAM" id="MobiDB-lite"/>
    </source>
</evidence>
<evidence type="ECO:0000313" key="6">
    <source>
        <dbReference type="Proteomes" id="UP001152320"/>
    </source>
</evidence>
<dbReference type="Pfam" id="PF03133">
    <property type="entry name" value="TTL"/>
    <property type="match status" value="1"/>
</dbReference>